<proteinExistence type="predicted"/>
<evidence type="ECO:0000256" key="1">
    <source>
        <dbReference type="SAM" id="MobiDB-lite"/>
    </source>
</evidence>
<dbReference type="Proteomes" id="UP001152795">
    <property type="component" value="Unassembled WGS sequence"/>
</dbReference>
<dbReference type="PANTHER" id="PTHR47018:SF3">
    <property type="entry name" value="MYCBP-ASSOCIATED PROTEIN"/>
    <property type="match status" value="1"/>
</dbReference>
<evidence type="ECO:0000313" key="4">
    <source>
        <dbReference type="Proteomes" id="UP001152795"/>
    </source>
</evidence>
<dbReference type="Pfam" id="PF20231">
    <property type="entry name" value="DUF6589"/>
    <property type="match status" value="1"/>
</dbReference>
<dbReference type="PANTHER" id="PTHR47018">
    <property type="entry name" value="CXC DOMAIN-CONTAINING PROTEIN-RELATED"/>
    <property type="match status" value="1"/>
</dbReference>
<gene>
    <name evidence="3" type="ORF">PACLA_8A070804</name>
</gene>
<dbReference type="OrthoDB" id="10051367at2759"/>
<feature type="domain" description="DUF6589" evidence="2">
    <location>
        <begin position="406"/>
        <end position="707"/>
    </location>
</feature>
<accession>A0A6S7FGY0</accession>
<organism evidence="3 4">
    <name type="scientific">Paramuricea clavata</name>
    <name type="common">Red gorgonian</name>
    <name type="synonym">Violescent sea-whip</name>
    <dbReference type="NCBI Taxonomy" id="317549"/>
    <lineage>
        <taxon>Eukaryota</taxon>
        <taxon>Metazoa</taxon>
        <taxon>Cnidaria</taxon>
        <taxon>Anthozoa</taxon>
        <taxon>Octocorallia</taxon>
        <taxon>Malacalcyonacea</taxon>
        <taxon>Plexauridae</taxon>
        <taxon>Paramuricea</taxon>
    </lineage>
</organism>
<evidence type="ECO:0000259" key="2">
    <source>
        <dbReference type="Pfam" id="PF20231"/>
    </source>
</evidence>
<dbReference type="InterPro" id="IPR046496">
    <property type="entry name" value="DUF6589"/>
</dbReference>
<reference evidence="3" key="1">
    <citation type="submission" date="2020-04" db="EMBL/GenBank/DDBJ databases">
        <authorList>
            <person name="Alioto T."/>
            <person name="Alioto T."/>
            <person name="Gomez Garrido J."/>
        </authorList>
    </citation>
    <scope>NUCLEOTIDE SEQUENCE</scope>
    <source>
        <strain evidence="3">A484AB</strain>
    </source>
</reference>
<evidence type="ECO:0000313" key="3">
    <source>
        <dbReference type="EMBL" id="CAB3976667.1"/>
    </source>
</evidence>
<feature type="region of interest" description="Disordered" evidence="1">
    <location>
        <begin position="1187"/>
        <end position="1221"/>
    </location>
</feature>
<comment type="caution">
    <text evidence="3">The sequence shown here is derived from an EMBL/GenBank/DDBJ whole genome shotgun (WGS) entry which is preliminary data.</text>
</comment>
<protein>
    <recommendedName>
        <fullName evidence="2">DUF6589 domain-containing protein</fullName>
    </recommendedName>
</protein>
<dbReference type="AlphaFoldDB" id="A0A6S7FGY0"/>
<feature type="compositionally biased region" description="Acidic residues" evidence="1">
    <location>
        <begin position="1201"/>
        <end position="1221"/>
    </location>
</feature>
<name>A0A6S7FGY0_PARCT</name>
<dbReference type="EMBL" id="CACRXK020000007">
    <property type="protein sequence ID" value="CAB3976667.1"/>
    <property type="molecule type" value="Genomic_DNA"/>
</dbReference>
<keyword evidence="4" id="KW-1185">Reference proteome</keyword>
<sequence>MKLEDTKHPERTGKWLLISYIPAWNVFKSHTVVLQDDATRDRINRLIDSITDPFSTEIRYHHKCWLKYIGAYQKIPVEQHHERAQKNQSEVVYDTAGGASYIESTICSLGISNEQLVENVASRLRKEVKQTTTISWPPQVVELEQEENLPPLLVQLISSLKKPGQVEQDAKVRALASMITYYVTGSPTTTAVNLSMNLHGLTRSQELVDTFHKCGVGINYSSVLLLRDAWAVHGIQLCSECPNEIAEKTPGVIVVDNDDFQNETLTGGDTSHRTNSGERVKNAKTLSSRLKNIATGMNTHDRYVTYKRGEPTVSVRVEPKVGSTVPQRKRCVIHTLVRANAAGERPPTVDQMVPGFAGFQALISTSVEKSKPYYFMIYPDPRKKAVLNDVLVKANKAIQRKNMPFAVVVGDQPVYTLLVEIKSEHPEKFEKIIPFLGPFHIQGSMIYAIYKRHKGSEIADVLVAAGVIAEGSVDQALRGKHYKRALRCLMLMYESFMHLLLNQFHEESQLEASTMTRLAILRDPKANSQDSLATAQKELENDPAVDTLINNMFDKIEKTDMACYWLDFMTMVEILMMNVYAIHTCNWDEFLTFLREMMPWMVIYDQTHYGRWLPHFWAMLSSLSPDQTQFFSSNFAQSITGNPFSCIPWDMWIEMTMNKGLKLKAGWLSILRNEKQLMTDIRNANNLGRVRTAVHNQINRKQISRTHSEFAPTRMCKDEQAVQDLIACIKEFDCFPFDVSSPNLRTLQSAIPAPTEMIRDFQTAKQDGETKLKEFMDECVYSKEKSLYDRIKRHSRLTFAKAPTTKTGEVLKVKQGEMENRALASVVNLVDVSGLMMLSDVMKYRITEECLTLFNVNGTFRKTQKSKILQKLTQEPIDVSSYTALVDMGMIWRLASPTMEDREKNDGSTYTWGNYTDKVTSMLLARHVDATTIICINDPYDHVESIKDDELGVECVNLSSGSIQQDLAFDQCEADTIILSFYTALRASGYNDPVIIDAADTDVYIQAAAISHDVPGIICIKKKKELLFCRGMCADEDIAKCLIQFHVMTGCDANSCFYGHGKSTLYDKMVKSVECRRLLSSCEESLPLKEDVLNDLVSYVTRFVYGDVHSSSLDIARAAKWKGQKNKSLMRLPPDSDSLKQHILRANYLAYIQRHPELRTHPSPVGHGWELINGCCKPVRHTQPPLPLTLSNTLPPHDSDIDSEFSDVIDSDLDTSSDEED</sequence>